<dbReference type="EMBL" id="UYRR01002491">
    <property type="protein sequence ID" value="VDK19551.1"/>
    <property type="molecule type" value="Genomic_DNA"/>
</dbReference>
<protein>
    <submittedName>
        <fullName evidence="1">Uncharacterized protein</fullName>
    </submittedName>
</protein>
<evidence type="ECO:0000313" key="2">
    <source>
        <dbReference type="Proteomes" id="UP000267096"/>
    </source>
</evidence>
<sequence length="35" mass="3771">MIYAPKVFHSHVNFMGHIADALVTAGHEVVSHPAS</sequence>
<dbReference type="OrthoDB" id="5865374at2759"/>
<evidence type="ECO:0000313" key="1">
    <source>
        <dbReference type="EMBL" id="VDK19551.1"/>
    </source>
</evidence>
<proteinExistence type="predicted"/>
<reference evidence="1 2" key="1">
    <citation type="submission" date="2018-11" db="EMBL/GenBank/DDBJ databases">
        <authorList>
            <consortium name="Pathogen Informatics"/>
        </authorList>
    </citation>
    <scope>NUCLEOTIDE SEQUENCE [LARGE SCALE GENOMIC DNA]</scope>
</reference>
<dbReference type="Proteomes" id="UP000267096">
    <property type="component" value="Unassembled WGS sequence"/>
</dbReference>
<accession>A0A3P6PGT9</accession>
<organism evidence="1 2">
    <name type="scientific">Anisakis simplex</name>
    <name type="common">Herring worm</name>
    <dbReference type="NCBI Taxonomy" id="6269"/>
    <lineage>
        <taxon>Eukaryota</taxon>
        <taxon>Metazoa</taxon>
        <taxon>Ecdysozoa</taxon>
        <taxon>Nematoda</taxon>
        <taxon>Chromadorea</taxon>
        <taxon>Rhabditida</taxon>
        <taxon>Spirurina</taxon>
        <taxon>Ascaridomorpha</taxon>
        <taxon>Ascaridoidea</taxon>
        <taxon>Anisakidae</taxon>
        <taxon>Anisakis</taxon>
        <taxon>Anisakis simplex complex</taxon>
    </lineage>
</organism>
<dbReference type="AlphaFoldDB" id="A0A3P6PGT9"/>
<name>A0A3P6PGT9_ANISI</name>
<keyword evidence="2" id="KW-1185">Reference proteome</keyword>
<gene>
    <name evidence="1" type="ORF">ASIM_LOCUS2022</name>
</gene>